<dbReference type="Proteomes" id="UP000239297">
    <property type="component" value="Unassembled WGS sequence"/>
</dbReference>
<organism evidence="1 2">
    <name type="scientific">Arthrobacter pityocampae</name>
    <dbReference type="NCBI Taxonomy" id="547334"/>
    <lineage>
        <taxon>Bacteria</taxon>
        <taxon>Bacillati</taxon>
        <taxon>Actinomycetota</taxon>
        <taxon>Actinomycetes</taxon>
        <taxon>Micrococcales</taxon>
        <taxon>Micrococcaceae</taxon>
        <taxon>Arthrobacter</taxon>
    </lineage>
</organism>
<evidence type="ECO:0000313" key="1">
    <source>
        <dbReference type="EMBL" id="PPB48422.1"/>
    </source>
</evidence>
<dbReference type="Pfam" id="PF04832">
    <property type="entry name" value="SOUL"/>
    <property type="match status" value="1"/>
</dbReference>
<name>A0A2S5IV17_9MICC</name>
<dbReference type="InterPro" id="IPR011256">
    <property type="entry name" value="Reg_factor_effector_dom_sf"/>
</dbReference>
<dbReference type="RefSeq" id="WP_104121826.1">
    <property type="nucleotide sequence ID" value="NZ_PRKW01000005.1"/>
</dbReference>
<evidence type="ECO:0000313" key="2">
    <source>
        <dbReference type="Proteomes" id="UP000239297"/>
    </source>
</evidence>
<dbReference type="PANTHER" id="PTHR11220:SF58">
    <property type="entry name" value="SOUL HEME-BINDING FAMILY PROTEIN"/>
    <property type="match status" value="1"/>
</dbReference>
<dbReference type="OrthoDB" id="2156220at2"/>
<dbReference type="SUPFAM" id="SSF55136">
    <property type="entry name" value="Probable bacterial effector-binding domain"/>
    <property type="match status" value="1"/>
</dbReference>
<sequence length="196" mass="20878">MTEQQPYTLIDTYPGFELRAYPAHVVAEVDVDAPFDTAGNAAFRTLASYIFGANTAREKLAMTAPVTQQAAGTGRSESLAMTAPVTQQQAPTGHTVAFVLPAGVSLATAPIPDDPRVRVVEKPAATTAVVSFSGRGGRASFERHLEGLLAAAEKAAFVPHGEPRYARFNPPITPGVFRHNEVQIDVVETRGEKSHP</sequence>
<dbReference type="EMBL" id="PRKW01000005">
    <property type="protein sequence ID" value="PPB48422.1"/>
    <property type="molecule type" value="Genomic_DNA"/>
</dbReference>
<protein>
    <submittedName>
        <fullName evidence="1">Heme-binding protein</fullName>
    </submittedName>
</protein>
<dbReference type="Gene3D" id="3.20.80.10">
    <property type="entry name" value="Regulatory factor, effector binding domain"/>
    <property type="match status" value="1"/>
</dbReference>
<proteinExistence type="predicted"/>
<reference evidence="1 2" key="1">
    <citation type="journal article" date="2014" name="Int. J. Syst. Evol. Microbiol.">
        <title>Arthrobacter pityocampae sp. nov., isolated from Thaumetopoea pityocampa (Lep., Thaumetopoeidae).</title>
        <authorList>
            <person name="Ince I.A."/>
            <person name="Demirbag Z."/>
            <person name="Kati H."/>
        </authorList>
    </citation>
    <scope>NUCLEOTIDE SEQUENCE [LARGE SCALE GENOMIC DNA]</scope>
    <source>
        <strain evidence="1 2">Tp2</strain>
    </source>
</reference>
<keyword evidence="2" id="KW-1185">Reference proteome</keyword>
<dbReference type="AlphaFoldDB" id="A0A2S5IV17"/>
<dbReference type="InterPro" id="IPR006917">
    <property type="entry name" value="SOUL_heme-bd"/>
</dbReference>
<gene>
    <name evidence="1" type="ORF">C4K88_11760</name>
</gene>
<dbReference type="PANTHER" id="PTHR11220">
    <property type="entry name" value="HEME-BINDING PROTEIN-RELATED"/>
    <property type="match status" value="1"/>
</dbReference>
<accession>A0A2S5IV17</accession>
<comment type="caution">
    <text evidence="1">The sequence shown here is derived from an EMBL/GenBank/DDBJ whole genome shotgun (WGS) entry which is preliminary data.</text>
</comment>